<accession>A0ABR1EBF5</accession>
<evidence type="ECO:0000313" key="2">
    <source>
        <dbReference type="Proteomes" id="UP001303046"/>
    </source>
</evidence>
<sequence>MALINPLGMRHHDHFNSESFEVHERVTDLYNYLLELSDVSRRIRTSDRSFSHSEASYRLLYTRHGEVIDVFSMNDDER</sequence>
<keyword evidence="2" id="KW-1185">Reference proteome</keyword>
<organism evidence="1 2">
    <name type="scientific">Necator americanus</name>
    <name type="common">Human hookworm</name>
    <dbReference type="NCBI Taxonomy" id="51031"/>
    <lineage>
        <taxon>Eukaryota</taxon>
        <taxon>Metazoa</taxon>
        <taxon>Ecdysozoa</taxon>
        <taxon>Nematoda</taxon>
        <taxon>Chromadorea</taxon>
        <taxon>Rhabditida</taxon>
        <taxon>Rhabditina</taxon>
        <taxon>Rhabditomorpha</taxon>
        <taxon>Strongyloidea</taxon>
        <taxon>Ancylostomatidae</taxon>
        <taxon>Bunostominae</taxon>
        <taxon>Necator</taxon>
    </lineage>
</organism>
<gene>
    <name evidence="1" type="primary">Necator_chrX.g21677</name>
    <name evidence="1" type="ORF">RB195_021516</name>
</gene>
<reference evidence="1 2" key="1">
    <citation type="submission" date="2023-08" db="EMBL/GenBank/DDBJ databases">
        <title>A Necator americanus chromosomal reference genome.</title>
        <authorList>
            <person name="Ilik V."/>
            <person name="Petrzelkova K.J."/>
            <person name="Pardy F."/>
            <person name="Fuh T."/>
            <person name="Niatou-Singa F.S."/>
            <person name="Gouil Q."/>
            <person name="Baker L."/>
            <person name="Ritchie M.E."/>
            <person name="Jex A.R."/>
            <person name="Gazzola D."/>
            <person name="Li H."/>
            <person name="Toshio Fujiwara R."/>
            <person name="Zhan B."/>
            <person name="Aroian R.V."/>
            <person name="Pafco B."/>
            <person name="Schwarz E.M."/>
        </authorList>
    </citation>
    <scope>NUCLEOTIDE SEQUENCE [LARGE SCALE GENOMIC DNA]</scope>
    <source>
        <strain evidence="1 2">Aroian</strain>
        <tissue evidence="1">Whole animal</tissue>
    </source>
</reference>
<dbReference type="Proteomes" id="UP001303046">
    <property type="component" value="Unassembled WGS sequence"/>
</dbReference>
<comment type="caution">
    <text evidence="1">The sequence shown here is derived from an EMBL/GenBank/DDBJ whole genome shotgun (WGS) entry which is preliminary data.</text>
</comment>
<evidence type="ECO:0000313" key="1">
    <source>
        <dbReference type="EMBL" id="KAK6760017.1"/>
    </source>
</evidence>
<proteinExistence type="predicted"/>
<name>A0ABR1EBF5_NECAM</name>
<protein>
    <submittedName>
        <fullName evidence="1">Uncharacterized protein</fullName>
    </submittedName>
</protein>
<dbReference type="EMBL" id="JAVFWL010000006">
    <property type="protein sequence ID" value="KAK6760017.1"/>
    <property type="molecule type" value="Genomic_DNA"/>
</dbReference>